<dbReference type="InterPro" id="IPR035940">
    <property type="entry name" value="CAP_sf"/>
</dbReference>
<feature type="transmembrane region" description="Helical" evidence="2">
    <location>
        <begin position="58"/>
        <end position="77"/>
    </location>
</feature>
<feature type="compositionally biased region" description="Low complexity" evidence="1">
    <location>
        <begin position="124"/>
        <end position="156"/>
    </location>
</feature>
<keyword evidence="2" id="KW-0472">Membrane</keyword>
<accession>A0ABP6T2V9</accession>
<feature type="region of interest" description="Disordered" evidence="1">
    <location>
        <begin position="93"/>
        <end position="173"/>
    </location>
</feature>
<reference evidence="5" key="1">
    <citation type="journal article" date="2019" name="Int. J. Syst. Evol. Microbiol.">
        <title>The Global Catalogue of Microorganisms (GCM) 10K type strain sequencing project: providing services to taxonomists for standard genome sequencing and annotation.</title>
        <authorList>
            <consortium name="The Broad Institute Genomics Platform"/>
            <consortium name="The Broad Institute Genome Sequencing Center for Infectious Disease"/>
            <person name="Wu L."/>
            <person name="Ma J."/>
        </authorList>
    </citation>
    <scope>NUCLEOTIDE SEQUENCE [LARGE SCALE GENOMIC DNA]</scope>
    <source>
        <strain evidence="5">JCM 9458</strain>
    </source>
</reference>
<evidence type="ECO:0000256" key="1">
    <source>
        <dbReference type="SAM" id="MobiDB-lite"/>
    </source>
</evidence>
<feature type="domain" description="SCP" evidence="3">
    <location>
        <begin position="179"/>
        <end position="293"/>
    </location>
</feature>
<feature type="region of interest" description="Disordered" evidence="1">
    <location>
        <begin position="14"/>
        <end position="50"/>
    </location>
</feature>
<comment type="caution">
    <text evidence="4">The sequence shown here is derived from an EMBL/GenBank/DDBJ whole genome shotgun (WGS) entry which is preliminary data.</text>
</comment>
<protein>
    <recommendedName>
        <fullName evidence="3">SCP domain-containing protein</fullName>
    </recommendedName>
</protein>
<evidence type="ECO:0000256" key="2">
    <source>
        <dbReference type="SAM" id="Phobius"/>
    </source>
</evidence>
<dbReference type="EMBL" id="BAAAYN010000030">
    <property type="protein sequence ID" value="GAA3391042.1"/>
    <property type="molecule type" value="Genomic_DNA"/>
</dbReference>
<keyword evidence="2" id="KW-1133">Transmembrane helix</keyword>
<dbReference type="Proteomes" id="UP001501676">
    <property type="component" value="Unassembled WGS sequence"/>
</dbReference>
<evidence type="ECO:0000259" key="3">
    <source>
        <dbReference type="Pfam" id="PF00188"/>
    </source>
</evidence>
<dbReference type="SUPFAM" id="SSF55797">
    <property type="entry name" value="PR-1-like"/>
    <property type="match status" value="1"/>
</dbReference>
<name>A0ABP6T2V9_9ACTN</name>
<dbReference type="Pfam" id="PF00188">
    <property type="entry name" value="CAP"/>
    <property type="match status" value="1"/>
</dbReference>
<proteinExistence type="predicted"/>
<dbReference type="CDD" id="cd05379">
    <property type="entry name" value="CAP_bacterial"/>
    <property type="match status" value="1"/>
</dbReference>
<evidence type="ECO:0000313" key="4">
    <source>
        <dbReference type="EMBL" id="GAA3391042.1"/>
    </source>
</evidence>
<gene>
    <name evidence="4" type="ORF">GCM10020369_47380</name>
</gene>
<dbReference type="InterPro" id="IPR014044">
    <property type="entry name" value="CAP_dom"/>
</dbReference>
<keyword evidence="5" id="KW-1185">Reference proteome</keyword>
<dbReference type="Gene3D" id="3.40.33.10">
    <property type="entry name" value="CAP"/>
    <property type="match status" value="1"/>
</dbReference>
<sequence length="296" mass="30545">MGLVRRLRRFLGSPPMEQQRSSYQPRHRRADRVSPTPWRSAGGRGSARERAGFSTRSVLVLVVLAAIAVGAWIPWYLGRAGADTLQTAKGSPVSIDAPASQPVEAATTDPAKSGGDTASRSKRPAAAGPGATPTSAAPSASAAQSPSSAGSSAPTAEKSAEEPSTALAGPANESDQVIELVNTARAEAGCDPVHADSRLAAAALKHSEDMIARDYFAHMTPDGVSPWDRAKEAGYEVPTGENIALGQKDAAAVMDAWMNSAGHRANILNCASKAVGIGVATDSAGTPYWTQMFGAE</sequence>
<keyword evidence="2" id="KW-0812">Transmembrane</keyword>
<dbReference type="PANTHER" id="PTHR31157">
    <property type="entry name" value="SCP DOMAIN-CONTAINING PROTEIN"/>
    <property type="match status" value="1"/>
</dbReference>
<evidence type="ECO:0000313" key="5">
    <source>
        <dbReference type="Proteomes" id="UP001501676"/>
    </source>
</evidence>
<organism evidence="4 5">
    <name type="scientific">Cryptosporangium minutisporangium</name>
    <dbReference type="NCBI Taxonomy" id="113569"/>
    <lineage>
        <taxon>Bacteria</taxon>
        <taxon>Bacillati</taxon>
        <taxon>Actinomycetota</taxon>
        <taxon>Actinomycetes</taxon>
        <taxon>Cryptosporangiales</taxon>
        <taxon>Cryptosporangiaceae</taxon>
        <taxon>Cryptosporangium</taxon>
    </lineage>
</organism>
<dbReference type="PANTHER" id="PTHR31157:SF1">
    <property type="entry name" value="SCP DOMAIN-CONTAINING PROTEIN"/>
    <property type="match status" value="1"/>
</dbReference>